<evidence type="ECO:0000313" key="13">
    <source>
        <dbReference type="EMBL" id="VFK67012.1"/>
    </source>
</evidence>
<sequence length="213" mass="24316">MFQDETLKNYEMGSKNTFFNRRLMVNGAAYFSQSENFQFFYVDLLNDRGQVIDNIDEVNIKGLELELQGLVTNDFQVFGGIGVTDSEIKKFAIAPHQVGNHTPKNTLYTANLGAQYGFHLGPMDATLRVDAERRGRKYWHPDNVESQDPLTLYNARFTLKKGDFQLVFWGKNLGNKKYYTDFNDIAYSGLPSGSDIGFPAQPRTFGVDVRYDF</sequence>
<dbReference type="Gene3D" id="2.40.170.20">
    <property type="entry name" value="TonB-dependent receptor, beta-barrel domain"/>
    <property type="match status" value="1"/>
</dbReference>
<dbReference type="InterPro" id="IPR036942">
    <property type="entry name" value="Beta-barrel_TonB_sf"/>
</dbReference>
<dbReference type="InterPro" id="IPR000531">
    <property type="entry name" value="Beta-barrel_TonB"/>
</dbReference>
<keyword evidence="3 11" id="KW-1134">Transmembrane beta strand</keyword>
<dbReference type="SUPFAM" id="SSF56935">
    <property type="entry name" value="Porins"/>
    <property type="match status" value="1"/>
</dbReference>
<dbReference type="EMBL" id="CAADGD010000116">
    <property type="protein sequence ID" value="VFK72457.1"/>
    <property type="molecule type" value="Genomic_DNA"/>
</dbReference>
<gene>
    <name evidence="13" type="ORF">BECKUNK1418G_GA0071005_11222</name>
    <name evidence="14" type="ORF">BECKUNK1418H_GA0071006_11162</name>
</gene>
<keyword evidence="5 11" id="KW-0812">Transmembrane</keyword>
<keyword evidence="4" id="KW-0410">Iron transport</keyword>
<comment type="subcellular location">
    <subcellularLocation>
        <location evidence="1 11">Cell outer membrane</location>
        <topology evidence="1 11">Multi-pass membrane protein</topology>
    </subcellularLocation>
</comment>
<accession>A0A451ALW9</accession>
<protein>
    <submittedName>
        <fullName evidence="13">TonB dependent receptor</fullName>
    </submittedName>
</protein>
<dbReference type="PANTHER" id="PTHR32552:SF81">
    <property type="entry name" value="TONB-DEPENDENT OUTER MEMBRANE RECEPTOR"/>
    <property type="match status" value="1"/>
</dbReference>
<keyword evidence="2 11" id="KW-0813">Transport</keyword>
<proteinExistence type="inferred from homology"/>
<keyword evidence="6" id="KW-0408">Iron</keyword>
<dbReference type="PANTHER" id="PTHR32552">
    <property type="entry name" value="FERRICHROME IRON RECEPTOR-RELATED"/>
    <property type="match status" value="1"/>
</dbReference>
<evidence type="ECO:0000256" key="4">
    <source>
        <dbReference type="ARBA" id="ARBA00022496"/>
    </source>
</evidence>
<dbReference type="GO" id="GO:0009279">
    <property type="term" value="C:cell outer membrane"/>
    <property type="evidence" value="ECO:0007669"/>
    <property type="project" value="UniProtKB-SubCell"/>
</dbReference>
<organism evidence="13">
    <name type="scientific">Candidatus Kentrum sp. UNK</name>
    <dbReference type="NCBI Taxonomy" id="2126344"/>
    <lineage>
        <taxon>Bacteria</taxon>
        <taxon>Pseudomonadati</taxon>
        <taxon>Pseudomonadota</taxon>
        <taxon>Gammaproteobacteria</taxon>
        <taxon>Candidatus Kentrum</taxon>
    </lineage>
</organism>
<name>A0A451ALW9_9GAMM</name>
<evidence type="ECO:0000256" key="8">
    <source>
        <dbReference type="ARBA" id="ARBA00023077"/>
    </source>
</evidence>
<keyword evidence="9 11" id="KW-0472">Membrane</keyword>
<keyword evidence="7" id="KW-0406">Ion transport</keyword>
<dbReference type="GO" id="GO:0006826">
    <property type="term" value="P:iron ion transport"/>
    <property type="evidence" value="ECO:0007669"/>
    <property type="project" value="UniProtKB-KW"/>
</dbReference>
<evidence type="ECO:0000256" key="5">
    <source>
        <dbReference type="ARBA" id="ARBA00022692"/>
    </source>
</evidence>
<evidence type="ECO:0000259" key="12">
    <source>
        <dbReference type="Pfam" id="PF00593"/>
    </source>
</evidence>
<evidence type="ECO:0000256" key="2">
    <source>
        <dbReference type="ARBA" id="ARBA00022448"/>
    </source>
</evidence>
<dbReference type="InterPro" id="IPR039426">
    <property type="entry name" value="TonB-dep_rcpt-like"/>
</dbReference>
<evidence type="ECO:0000256" key="7">
    <source>
        <dbReference type="ARBA" id="ARBA00023065"/>
    </source>
</evidence>
<feature type="domain" description="TonB-dependent receptor-like beta-barrel" evidence="12">
    <location>
        <begin position="5"/>
        <end position="173"/>
    </location>
</feature>
<keyword evidence="10 11" id="KW-0998">Cell outer membrane</keyword>
<evidence type="ECO:0000256" key="10">
    <source>
        <dbReference type="ARBA" id="ARBA00023237"/>
    </source>
</evidence>
<dbReference type="AlphaFoldDB" id="A0A451ALW9"/>
<keyword evidence="8" id="KW-0798">TonB box</keyword>
<comment type="similarity">
    <text evidence="11">Belongs to the TonB-dependent receptor family.</text>
</comment>
<dbReference type="Pfam" id="PF00593">
    <property type="entry name" value="TonB_dep_Rec_b-barrel"/>
    <property type="match status" value="1"/>
</dbReference>
<reference evidence="13" key="1">
    <citation type="submission" date="2019-02" db="EMBL/GenBank/DDBJ databases">
        <authorList>
            <person name="Gruber-Vodicka R. H."/>
            <person name="Seah K. B. B."/>
        </authorList>
    </citation>
    <scope>NUCLEOTIDE SEQUENCE</scope>
    <source>
        <strain evidence="14">BECK_BY19</strain>
        <strain evidence="13">BECK_BY8</strain>
    </source>
</reference>
<evidence type="ECO:0000256" key="9">
    <source>
        <dbReference type="ARBA" id="ARBA00023136"/>
    </source>
</evidence>
<evidence type="ECO:0000256" key="3">
    <source>
        <dbReference type="ARBA" id="ARBA00022452"/>
    </source>
</evidence>
<dbReference type="EMBL" id="CAADFZ010000122">
    <property type="protein sequence ID" value="VFK67012.1"/>
    <property type="molecule type" value="Genomic_DNA"/>
</dbReference>
<dbReference type="PROSITE" id="PS52016">
    <property type="entry name" value="TONB_DEPENDENT_REC_3"/>
    <property type="match status" value="1"/>
</dbReference>
<evidence type="ECO:0000256" key="1">
    <source>
        <dbReference type="ARBA" id="ARBA00004571"/>
    </source>
</evidence>
<evidence type="ECO:0000313" key="14">
    <source>
        <dbReference type="EMBL" id="VFK72457.1"/>
    </source>
</evidence>
<keyword evidence="13" id="KW-0675">Receptor</keyword>
<evidence type="ECO:0000256" key="6">
    <source>
        <dbReference type="ARBA" id="ARBA00023004"/>
    </source>
</evidence>
<evidence type="ECO:0000256" key="11">
    <source>
        <dbReference type="PROSITE-ProRule" id="PRU01360"/>
    </source>
</evidence>